<dbReference type="PROSITE" id="PS50043">
    <property type="entry name" value="HTH_LUXR_2"/>
    <property type="match status" value="1"/>
</dbReference>
<reference evidence="3 4" key="1">
    <citation type="submission" date="2018-09" db="EMBL/GenBank/DDBJ databases">
        <authorList>
            <person name="Zhu H."/>
        </authorList>
    </citation>
    <scope>NUCLEOTIDE SEQUENCE [LARGE SCALE GENOMIC DNA]</scope>
    <source>
        <strain evidence="3 4">K2R01-6</strain>
    </source>
</reference>
<accession>A0A418WQ39</accession>
<protein>
    <submittedName>
        <fullName evidence="3">DNA-binding response regulator</fullName>
    </submittedName>
</protein>
<dbReference type="GO" id="GO:0003677">
    <property type="term" value="F:DNA binding"/>
    <property type="evidence" value="ECO:0007669"/>
    <property type="project" value="UniProtKB-KW"/>
</dbReference>
<evidence type="ECO:0000259" key="2">
    <source>
        <dbReference type="PROSITE" id="PS50043"/>
    </source>
</evidence>
<evidence type="ECO:0000256" key="1">
    <source>
        <dbReference type="SAM" id="MobiDB-lite"/>
    </source>
</evidence>
<comment type="caution">
    <text evidence="3">The sequence shown here is derived from an EMBL/GenBank/DDBJ whole genome shotgun (WGS) entry which is preliminary data.</text>
</comment>
<name>A0A418WQ39_9SPHN</name>
<organism evidence="3 4">
    <name type="scientific">Sphingomonas cavernae</name>
    <dbReference type="NCBI Taxonomy" id="2320861"/>
    <lineage>
        <taxon>Bacteria</taxon>
        <taxon>Pseudomonadati</taxon>
        <taxon>Pseudomonadota</taxon>
        <taxon>Alphaproteobacteria</taxon>
        <taxon>Sphingomonadales</taxon>
        <taxon>Sphingomonadaceae</taxon>
        <taxon>Sphingomonas</taxon>
    </lineage>
</organism>
<dbReference type="EMBL" id="QYUM01000002">
    <property type="protein sequence ID" value="RJF93377.1"/>
    <property type="molecule type" value="Genomic_DNA"/>
</dbReference>
<dbReference type="SUPFAM" id="SSF46894">
    <property type="entry name" value="C-terminal effector domain of the bipartite response regulators"/>
    <property type="match status" value="1"/>
</dbReference>
<sequence>MQEHRFSCVIVCRETFVRESVAESLAMSAVDVVASLKFISEELVGEGALRSDLILYIDSGHSGRNSQRDAEKIPQLAATNWLVLCDSKDNDVYNTLRDLKLSASAAPLDISREDLAYLAGLASRGRRIFIDEFCEPGPSDEIREIRNLALDAEQWALLRCLSEGHSNKVIAKLHNCSEAMVKVQIRALLNRLSVSNRTQAAVMAARAGLRYEAAQDDAKPSRRPTLTAPPEIVTDPVELRPAPHLRLTSGHIAAA</sequence>
<dbReference type="SMART" id="SM00421">
    <property type="entry name" value="HTH_LUXR"/>
    <property type="match status" value="1"/>
</dbReference>
<dbReference type="CDD" id="cd06170">
    <property type="entry name" value="LuxR_C_like"/>
    <property type="match status" value="1"/>
</dbReference>
<evidence type="ECO:0000313" key="3">
    <source>
        <dbReference type="EMBL" id="RJF93377.1"/>
    </source>
</evidence>
<dbReference type="GO" id="GO:0006355">
    <property type="term" value="P:regulation of DNA-templated transcription"/>
    <property type="evidence" value="ECO:0007669"/>
    <property type="project" value="InterPro"/>
</dbReference>
<dbReference type="OrthoDB" id="9814495at2"/>
<dbReference type="AlphaFoldDB" id="A0A418WQ39"/>
<feature type="domain" description="HTH luxR-type" evidence="2">
    <location>
        <begin position="143"/>
        <end position="208"/>
    </location>
</feature>
<keyword evidence="4" id="KW-1185">Reference proteome</keyword>
<dbReference type="InterPro" id="IPR000792">
    <property type="entry name" value="Tscrpt_reg_LuxR_C"/>
</dbReference>
<keyword evidence="3" id="KW-0238">DNA-binding</keyword>
<dbReference type="InterPro" id="IPR036388">
    <property type="entry name" value="WH-like_DNA-bd_sf"/>
</dbReference>
<feature type="region of interest" description="Disordered" evidence="1">
    <location>
        <begin position="213"/>
        <end position="235"/>
    </location>
</feature>
<proteinExistence type="predicted"/>
<dbReference type="InterPro" id="IPR016032">
    <property type="entry name" value="Sig_transdc_resp-reg_C-effctor"/>
</dbReference>
<evidence type="ECO:0000313" key="4">
    <source>
        <dbReference type="Proteomes" id="UP000286100"/>
    </source>
</evidence>
<gene>
    <name evidence="3" type="ORF">D3876_03275</name>
</gene>
<dbReference type="Gene3D" id="1.10.10.10">
    <property type="entry name" value="Winged helix-like DNA-binding domain superfamily/Winged helix DNA-binding domain"/>
    <property type="match status" value="1"/>
</dbReference>
<dbReference type="Proteomes" id="UP000286100">
    <property type="component" value="Unassembled WGS sequence"/>
</dbReference>
<dbReference type="Pfam" id="PF00196">
    <property type="entry name" value="GerE"/>
    <property type="match status" value="1"/>
</dbReference>